<protein>
    <submittedName>
        <fullName evidence="1">Uncharacterized protein</fullName>
    </submittedName>
</protein>
<keyword evidence="2" id="KW-1185">Reference proteome</keyword>
<organism evidence="1 2">
    <name type="scientific">Prorocentrum cordatum</name>
    <dbReference type="NCBI Taxonomy" id="2364126"/>
    <lineage>
        <taxon>Eukaryota</taxon>
        <taxon>Sar</taxon>
        <taxon>Alveolata</taxon>
        <taxon>Dinophyceae</taxon>
        <taxon>Prorocentrales</taxon>
        <taxon>Prorocentraceae</taxon>
        <taxon>Prorocentrum</taxon>
    </lineage>
</organism>
<reference evidence="1" key="1">
    <citation type="submission" date="2023-10" db="EMBL/GenBank/DDBJ databases">
        <authorList>
            <person name="Chen Y."/>
            <person name="Shah S."/>
            <person name="Dougan E. K."/>
            <person name="Thang M."/>
            <person name="Chan C."/>
        </authorList>
    </citation>
    <scope>NUCLEOTIDE SEQUENCE [LARGE SCALE GENOMIC DNA]</scope>
</reference>
<proteinExistence type="predicted"/>
<comment type="caution">
    <text evidence="1">The sequence shown here is derived from an EMBL/GenBank/DDBJ whole genome shotgun (WGS) entry which is preliminary data.</text>
</comment>
<gene>
    <name evidence="1" type="ORF">PCOR1329_LOCUS52126</name>
</gene>
<evidence type="ECO:0000313" key="1">
    <source>
        <dbReference type="EMBL" id="CAK0864172.1"/>
    </source>
</evidence>
<evidence type="ECO:0000313" key="2">
    <source>
        <dbReference type="Proteomes" id="UP001189429"/>
    </source>
</evidence>
<dbReference type="Proteomes" id="UP001189429">
    <property type="component" value="Unassembled WGS sequence"/>
</dbReference>
<sequence>MQSMCFAPVVGALYFQQQPRVGFGGSRIFLGASCGSTVPGRVRAPRAPRARGVVPACRASSAATRPSFLQHRIRAAIRAASPGEPGRQRTLGCVWPKSPRIPNARPEAEAARSVAVRMAGSGELEASLETVIADEAFGLADSTAHLRVNLKGRRSW</sequence>
<dbReference type="EMBL" id="CAUYUJ010016338">
    <property type="protein sequence ID" value="CAK0864172.1"/>
    <property type="molecule type" value="Genomic_DNA"/>
</dbReference>
<accession>A0ABN9UVX5</accession>
<name>A0ABN9UVX5_9DINO</name>